<comment type="caution">
    <text evidence="3">The sequence shown here is derived from an EMBL/GenBank/DDBJ whole genome shotgun (WGS) entry which is preliminary data.</text>
</comment>
<evidence type="ECO:0000313" key="4">
    <source>
        <dbReference type="Proteomes" id="UP000574390"/>
    </source>
</evidence>
<feature type="compositionally biased region" description="Basic and acidic residues" evidence="2">
    <location>
        <begin position="123"/>
        <end position="135"/>
    </location>
</feature>
<evidence type="ECO:0000256" key="2">
    <source>
        <dbReference type="SAM" id="MobiDB-lite"/>
    </source>
</evidence>
<feature type="compositionally biased region" description="Basic and acidic residues" evidence="2">
    <location>
        <begin position="7"/>
        <end position="40"/>
    </location>
</feature>
<feature type="region of interest" description="Disordered" evidence="2">
    <location>
        <begin position="263"/>
        <end position="293"/>
    </location>
</feature>
<feature type="coiled-coil region" evidence="1">
    <location>
        <begin position="422"/>
        <end position="449"/>
    </location>
</feature>
<feature type="non-terminal residue" evidence="3">
    <location>
        <position position="653"/>
    </location>
</feature>
<dbReference type="Proteomes" id="UP000574390">
    <property type="component" value="Unassembled WGS sequence"/>
</dbReference>
<feature type="compositionally biased region" description="Basic and acidic residues" evidence="2">
    <location>
        <begin position="83"/>
        <end position="101"/>
    </location>
</feature>
<keyword evidence="1" id="KW-0175">Coiled coil</keyword>
<proteinExistence type="predicted"/>
<reference evidence="3 4" key="1">
    <citation type="submission" date="2020-04" db="EMBL/GenBank/DDBJ databases">
        <title>Perkinsus olseni comparative genomics.</title>
        <authorList>
            <person name="Bogema D.R."/>
        </authorList>
    </citation>
    <scope>NUCLEOTIDE SEQUENCE [LARGE SCALE GENOMIC DNA]</scope>
    <source>
        <strain evidence="3">ATCC PRA-205</strain>
    </source>
</reference>
<evidence type="ECO:0000313" key="3">
    <source>
        <dbReference type="EMBL" id="KAF4739990.1"/>
    </source>
</evidence>
<organism evidence="3 4">
    <name type="scientific">Perkinsus olseni</name>
    <name type="common">Perkinsus atlanticus</name>
    <dbReference type="NCBI Taxonomy" id="32597"/>
    <lineage>
        <taxon>Eukaryota</taxon>
        <taxon>Sar</taxon>
        <taxon>Alveolata</taxon>
        <taxon>Perkinsozoa</taxon>
        <taxon>Perkinsea</taxon>
        <taxon>Perkinsida</taxon>
        <taxon>Perkinsidae</taxon>
        <taxon>Perkinsus</taxon>
    </lineage>
</organism>
<sequence length="653" mass="72171">MIQGADGPHKLLGESLKQSERNMEAKIDQETASIEKDTSREAAQVNSELKDLEMTAQNSAGRERLLGMEKVRDIERQQAVVEEAEKTQLNDADTARGRSEAEINSDISLASSQADGKLGNMAEDVKSREEAEGRLIESQQTDADERQGKMKQALSEGQTQRLSALDANMDEFGDTNKEEYRLLQDELKLEEDDEKKGVNSTSALVRGTADAVHTSQHQMEALHDEVDTANGKAKQGLDNAIKDLEHLSSGGTADMAHLKADETRDLTNSVQEVSAAAHKDVSEARSTTKGRLREARSEIHAKIGGMLGNEQEMDNALIALSSDAAKAQTRAGEMAHKKAAEHDQILAYLSNSYRQNRDDMSKLPAEVETKGKKQLNDARKMLSDEMKNRNQAIATAAAQHIVALGGLMKSVMDMLMKGQTQEDAKRRLLADAESKLADLERSKMKLQSLMGASGNGTSEMMSSVERAKGVLDHTHVDLLQRREEMDQRLKKGLVFLDDHINTAHDFLVYHIRNLEKALKIMIDQFRKMLNGEAVTATKAEQEDGVRTARKLEDVEEGLEKDMKRNKFRLENILNVDKKSTMNFVTLLSNLTVQAQSLGLSGDEMKSYIEEQLASLSEGTAGEMGTIGEEVEKDMTGFRATATADRDKARKEIA</sequence>
<feature type="region of interest" description="Disordered" evidence="2">
    <location>
        <begin position="82"/>
        <end position="159"/>
    </location>
</feature>
<name>A0A7J6T6H9_PEROL</name>
<feature type="region of interest" description="Disordered" evidence="2">
    <location>
        <begin position="1"/>
        <end position="67"/>
    </location>
</feature>
<gene>
    <name evidence="3" type="ORF">FOZ62_021528</name>
</gene>
<evidence type="ECO:0000256" key="1">
    <source>
        <dbReference type="SAM" id="Coils"/>
    </source>
</evidence>
<feature type="compositionally biased region" description="Polar residues" evidence="2">
    <location>
        <begin position="105"/>
        <end position="114"/>
    </location>
</feature>
<dbReference type="AlphaFoldDB" id="A0A7J6T6H9"/>
<protein>
    <submittedName>
        <fullName evidence="3">Uncharacterized protein</fullName>
    </submittedName>
</protein>
<accession>A0A7J6T6H9</accession>
<dbReference type="EMBL" id="JABANM010010036">
    <property type="protein sequence ID" value="KAF4739990.1"/>
    <property type="molecule type" value="Genomic_DNA"/>
</dbReference>